<dbReference type="InterPro" id="IPR025156">
    <property type="entry name" value="RNase_M5_C"/>
</dbReference>
<dbReference type="SUPFAM" id="SSF110455">
    <property type="entry name" value="Toprim domain"/>
    <property type="match status" value="1"/>
</dbReference>
<gene>
    <name evidence="2" type="ORF">H9900_03980</name>
</gene>
<dbReference type="PANTHER" id="PTHR39156">
    <property type="entry name" value="RIBONUCLEASE M5"/>
    <property type="match status" value="1"/>
</dbReference>
<name>A0A9D1TLM6_9FIRM</name>
<dbReference type="GO" id="GO:0043822">
    <property type="term" value="F:ribonuclease M5 activity"/>
    <property type="evidence" value="ECO:0007669"/>
    <property type="project" value="TreeGrafter"/>
</dbReference>
<dbReference type="AlphaFoldDB" id="A0A9D1TLM6"/>
<dbReference type="SMART" id="SM00493">
    <property type="entry name" value="TOPRIM"/>
    <property type="match status" value="1"/>
</dbReference>
<dbReference type="Pfam" id="PF01751">
    <property type="entry name" value="Toprim"/>
    <property type="match status" value="1"/>
</dbReference>
<organism evidence="2 3">
    <name type="scientific">Candidatus Monoglobus merdigallinarum</name>
    <dbReference type="NCBI Taxonomy" id="2838698"/>
    <lineage>
        <taxon>Bacteria</taxon>
        <taxon>Bacillati</taxon>
        <taxon>Bacillota</taxon>
        <taxon>Clostridia</taxon>
        <taxon>Monoglobales</taxon>
        <taxon>Monoglobaceae</taxon>
        <taxon>Monoglobus</taxon>
    </lineage>
</organism>
<dbReference type="InterPro" id="IPR006171">
    <property type="entry name" value="TOPRIM_dom"/>
</dbReference>
<evidence type="ECO:0000313" key="2">
    <source>
        <dbReference type="EMBL" id="HIV85950.1"/>
    </source>
</evidence>
<proteinExistence type="predicted"/>
<dbReference type="EMBL" id="DXIJ01000079">
    <property type="protein sequence ID" value="HIV85950.1"/>
    <property type="molecule type" value="Genomic_DNA"/>
</dbReference>
<dbReference type="Gene3D" id="3.40.1360.10">
    <property type="match status" value="1"/>
</dbReference>
<accession>A0A9D1TLM6</accession>
<evidence type="ECO:0000259" key="1">
    <source>
        <dbReference type="PROSITE" id="PS50880"/>
    </source>
</evidence>
<dbReference type="PROSITE" id="PS50880">
    <property type="entry name" value="TOPRIM"/>
    <property type="match status" value="1"/>
</dbReference>
<sequence>MLNIKETIIVEGKYDKQRVRRVCSAPIICTDGFRIFKSKEMLDTIKMLASTTGIIILTDSDRAGFKIRNYIKSCVGQSGTVKHAYIPAVEGKERRKERPGKEGILGVEGMDDKVIIKAIKSVATPEASSAVLSKSELFRDGLSGTAGSRVRREYVLKALSLPVRLSPNAMIELINSAGLYDKYKAALSEIKKEDENDR</sequence>
<comment type="caution">
    <text evidence="2">The sequence shown here is derived from an EMBL/GenBank/DDBJ whole genome shotgun (WGS) entry which is preliminary data.</text>
</comment>
<reference evidence="2" key="2">
    <citation type="submission" date="2021-04" db="EMBL/GenBank/DDBJ databases">
        <authorList>
            <person name="Gilroy R."/>
        </authorList>
    </citation>
    <scope>NUCLEOTIDE SEQUENCE</scope>
    <source>
        <strain evidence="2">5790</strain>
    </source>
</reference>
<feature type="domain" description="Toprim" evidence="1">
    <location>
        <begin position="5"/>
        <end position="87"/>
    </location>
</feature>
<dbReference type="GO" id="GO:0006364">
    <property type="term" value="P:rRNA processing"/>
    <property type="evidence" value="ECO:0007669"/>
    <property type="project" value="TreeGrafter"/>
</dbReference>
<dbReference type="Proteomes" id="UP000824162">
    <property type="component" value="Unassembled WGS sequence"/>
</dbReference>
<protein>
    <submittedName>
        <fullName evidence="2">DUF4093 domain-containing protein</fullName>
    </submittedName>
</protein>
<evidence type="ECO:0000313" key="3">
    <source>
        <dbReference type="Proteomes" id="UP000824162"/>
    </source>
</evidence>
<dbReference type="PANTHER" id="PTHR39156:SF2">
    <property type="entry name" value="DNA PRIMASE (BACTERIAL TYPE) AND SMALL PRIMASE-LIKE PROTEINS"/>
    <property type="match status" value="1"/>
</dbReference>
<dbReference type="Pfam" id="PF13331">
    <property type="entry name" value="DUF4093"/>
    <property type="match status" value="1"/>
</dbReference>
<reference evidence="2" key="1">
    <citation type="journal article" date="2021" name="PeerJ">
        <title>Extensive microbial diversity within the chicken gut microbiome revealed by metagenomics and culture.</title>
        <authorList>
            <person name="Gilroy R."/>
            <person name="Ravi A."/>
            <person name="Getino M."/>
            <person name="Pursley I."/>
            <person name="Horton D.L."/>
            <person name="Alikhan N.F."/>
            <person name="Baker D."/>
            <person name="Gharbi K."/>
            <person name="Hall N."/>
            <person name="Watson M."/>
            <person name="Adriaenssens E.M."/>
            <person name="Foster-Nyarko E."/>
            <person name="Jarju S."/>
            <person name="Secka A."/>
            <person name="Antonio M."/>
            <person name="Oren A."/>
            <person name="Chaudhuri R.R."/>
            <person name="La Ragione R."/>
            <person name="Hildebrand F."/>
            <person name="Pallen M.J."/>
        </authorList>
    </citation>
    <scope>NUCLEOTIDE SEQUENCE</scope>
    <source>
        <strain evidence="2">5790</strain>
    </source>
</reference>